<keyword evidence="5" id="KW-1133">Transmembrane helix</keyword>
<evidence type="ECO:0000256" key="6">
    <source>
        <dbReference type="ARBA" id="ARBA00023128"/>
    </source>
</evidence>
<comment type="similarity">
    <text evidence="2">Belongs to the CBP4 family.</text>
</comment>
<feature type="signal peptide" evidence="10">
    <location>
        <begin position="1"/>
        <end position="27"/>
    </location>
</feature>
<keyword evidence="6" id="KW-0496">Mitochondrion</keyword>
<gene>
    <name evidence="11" type="ORF">EHS24_006049</name>
</gene>
<feature type="chain" id="PRO_5019561562" description="Cytochrome b mRNA-processing protein 4" evidence="10">
    <location>
        <begin position="28"/>
        <end position="85"/>
    </location>
</feature>
<evidence type="ECO:0008006" key="13">
    <source>
        <dbReference type="Google" id="ProtNLM"/>
    </source>
</evidence>
<dbReference type="GO" id="GO:0005743">
    <property type="term" value="C:mitochondrial inner membrane"/>
    <property type="evidence" value="ECO:0007669"/>
    <property type="project" value="UniProtKB-SubCell"/>
</dbReference>
<dbReference type="InterPro" id="IPR012420">
    <property type="entry name" value="Cbp4"/>
</dbReference>
<proteinExistence type="inferred from homology"/>
<evidence type="ECO:0000256" key="9">
    <source>
        <dbReference type="ARBA" id="ARBA00025413"/>
    </source>
</evidence>
<dbReference type="STRING" id="105984.A0A427Y0B3"/>
<reference evidence="11 12" key="1">
    <citation type="submission" date="2018-11" db="EMBL/GenBank/DDBJ databases">
        <title>Genome sequence of Apiotrichum porosum DSM 27194.</title>
        <authorList>
            <person name="Aliyu H."/>
            <person name="Gorte O."/>
            <person name="Ochsenreither K."/>
        </authorList>
    </citation>
    <scope>NUCLEOTIDE SEQUENCE [LARGE SCALE GENOMIC DNA]</scope>
    <source>
        <strain evidence="11 12">DSM 27194</strain>
    </source>
</reference>
<evidence type="ECO:0000313" key="11">
    <source>
        <dbReference type="EMBL" id="RSH84527.1"/>
    </source>
</evidence>
<keyword evidence="7" id="KW-0472">Membrane</keyword>
<dbReference type="Proteomes" id="UP000279236">
    <property type="component" value="Unassembled WGS sequence"/>
</dbReference>
<comment type="subcellular location">
    <subcellularLocation>
        <location evidence="1">Mitochondrion inner membrane</location>
        <topology evidence="1">Single-pass membrane protein</topology>
    </subcellularLocation>
</comment>
<evidence type="ECO:0000256" key="2">
    <source>
        <dbReference type="ARBA" id="ARBA00006780"/>
    </source>
</evidence>
<keyword evidence="8" id="KW-0143">Chaperone</keyword>
<organism evidence="11 12">
    <name type="scientific">Apiotrichum porosum</name>
    <dbReference type="NCBI Taxonomy" id="105984"/>
    <lineage>
        <taxon>Eukaryota</taxon>
        <taxon>Fungi</taxon>
        <taxon>Dikarya</taxon>
        <taxon>Basidiomycota</taxon>
        <taxon>Agaricomycotina</taxon>
        <taxon>Tremellomycetes</taxon>
        <taxon>Trichosporonales</taxon>
        <taxon>Trichosporonaceae</taxon>
        <taxon>Apiotrichum</taxon>
    </lineage>
</organism>
<evidence type="ECO:0000313" key="12">
    <source>
        <dbReference type="Proteomes" id="UP000279236"/>
    </source>
</evidence>
<dbReference type="AlphaFoldDB" id="A0A427Y0B3"/>
<dbReference type="Pfam" id="PF07960">
    <property type="entry name" value="CBP4"/>
    <property type="match status" value="1"/>
</dbReference>
<keyword evidence="12" id="KW-1185">Reference proteome</keyword>
<dbReference type="OrthoDB" id="5576752at2759"/>
<dbReference type="GeneID" id="39590592"/>
<comment type="caution">
    <text evidence="11">The sequence shown here is derived from an EMBL/GenBank/DDBJ whole genome shotgun (WGS) entry which is preliminary data.</text>
</comment>
<comment type="function">
    <text evidence="9">Essential for the assembly of ubiquinol-cytochrome c reductase. It has a direct effect on the correct occurrence of the Rieske protein, core 4, core 5 and apocytochrome b.</text>
</comment>
<dbReference type="RefSeq" id="XP_028477975.1">
    <property type="nucleotide sequence ID" value="XM_028621523.1"/>
</dbReference>
<protein>
    <recommendedName>
        <fullName evidence="13">Cytochrome b mRNA-processing protein 4</fullName>
    </recommendedName>
</protein>
<evidence type="ECO:0000256" key="8">
    <source>
        <dbReference type="ARBA" id="ARBA00023186"/>
    </source>
</evidence>
<keyword evidence="3" id="KW-0812">Transmembrane</keyword>
<evidence type="ECO:0000256" key="10">
    <source>
        <dbReference type="SAM" id="SignalP"/>
    </source>
</evidence>
<sequence>MANGQIMWGRFLVASSLLMGAAYTLMATTTPTEEEFYNRLSPDLKAKVDAVRAQRAGMSQPVKEAIQSAGDDERVVWADDLKKAK</sequence>
<evidence type="ECO:0000256" key="3">
    <source>
        <dbReference type="ARBA" id="ARBA00022692"/>
    </source>
</evidence>
<accession>A0A427Y0B3</accession>
<evidence type="ECO:0000256" key="5">
    <source>
        <dbReference type="ARBA" id="ARBA00022989"/>
    </source>
</evidence>
<evidence type="ECO:0000256" key="7">
    <source>
        <dbReference type="ARBA" id="ARBA00023136"/>
    </source>
</evidence>
<evidence type="ECO:0000256" key="4">
    <source>
        <dbReference type="ARBA" id="ARBA00022792"/>
    </source>
</evidence>
<keyword evidence="4" id="KW-0999">Mitochondrion inner membrane</keyword>
<name>A0A427Y0B3_9TREE</name>
<evidence type="ECO:0000256" key="1">
    <source>
        <dbReference type="ARBA" id="ARBA00004434"/>
    </source>
</evidence>
<dbReference type="EMBL" id="RSCE01000003">
    <property type="protein sequence ID" value="RSH84527.1"/>
    <property type="molecule type" value="Genomic_DNA"/>
</dbReference>
<keyword evidence="10" id="KW-0732">Signal</keyword>